<dbReference type="RefSeq" id="WP_106680889.1">
    <property type="nucleotide sequence ID" value="NZ_PXWG01000115.1"/>
</dbReference>
<evidence type="ECO:0000313" key="3">
    <source>
        <dbReference type="Proteomes" id="UP000242427"/>
    </source>
</evidence>
<dbReference type="Proteomes" id="UP000242427">
    <property type="component" value="Unassembled WGS sequence"/>
</dbReference>
<evidence type="ECO:0000256" key="1">
    <source>
        <dbReference type="SAM" id="MobiDB-lite"/>
    </source>
</evidence>
<protein>
    <recommendedName>
        <fullName evidence="4">5-carboxymethyl-2-hydroxymuconate isomerase</fullName>
    </recommendedName>
</protein>
<dbReference type="EMBL" id="PXWG01000115">
    <property type="protein sequence ID" value="PSJ25530.1"/>
    <property type="molecule type" value="Genomic_DNA"/>
</dbReference>
<dbReference type="InterPro" id="IPR004220">
    <property type="entry name" value="5-COMe_2-OHmuconate_Isoase"/>
</dbReference>
<dbReference type="GO" id="GO:0008704">
    <property type="term" value="F:5-carboxymethyl-2-hydroxymuconate delta-isomerase activity"/>
    <property type="evidence" value="ECO:0007669"/>
    <property type="project" value="InterPro"/>
</dbReference>
<name>A0A9X7JKV8_9ACTN</name>
<accession>A0A9X7JKV8</accession>
<evidence type="ECO:0000313" key="2">
    <source>
        <dbReference type="EMBL" id="PSJ25530.1"/>
    </source>
</evidence>
<organism evidence="2 3">
    <name type="scientific">Streptosporangium nondiastaticum</name>
    <dbReference type="NCBI Taxonomy" id="35764"/>
    <lineage>
        <taxon>Bacteria</taxon>
        <taxon>Bacillati</taxon>
        <taxon>Actinomycetota</taxon>
        <taxon>Actinomycetes</taxon>
        <taxon>Streptosporangiales</taxon>
        <taxon>Streptosporangiaceae</taxon>
        <taxon>Streptosporangium</taxon>
    </lineage>
</organism>
<evidence type="ECO:0008006" key="4">
    <source>
        <dbReference type="Google" id="ProtNLM"/>
    </source>
</evidence>
<dbReference type="InterPro" id="IPR014347">
    <property type="entry name" value="Tautomerase/MIF_sf"/>
</dbReference>
<comment type="caution">
    <text evidence="2">The sequence shown here is derived from an EMBL/GenBank/DDBJ whole genome shotgun (WGS) entry which is preliminary data.</text>
</comment>
<sequence>MPHLMLEHSGNIRESVDEAGLFRELHAALSEVGGFRVQDFKSRVVRLNAYIGDGTYEQAFVNLDIRTFAGKTADTKRLISQEALRVLGRHFRRTMTETSCDISVQITELNRESYSRTRSEDLAPQVPVLQESTTP</sequence>
<reference evidence="2 3" key="1">
    <citation type="submission" date="2018-03" db="EMBL/GenBank/DDBJ databases">
        <title>Chitinolytic properties of Streptosporangium nondiastaticum TBG75A20.</title>
        <authorList>
            <person name="Gayathri V."/>
            <person name="Shiburaj S."/>
        </authorList>
    </citation>
    <scope>NUCLEOTIDE SEQUENCE [LARGE SCALE GENOMIC DNA]</scope>
    <source>
        <strain evidence="2 3">TBG75A20</strain>
    </source>
</reference>
<keyword evidence="3" id="KW-1185">Reference proteome</keyword>
<dbReference type="AlphaFoldDB" id="A0A9X7JKV8"/>
<proteinExistence type="predicted"/>
<gene>
    <name evidence="2" type="ORF">B7P34_27675</name>
</gene>
<dbReference type="OrthoDB" id="9814215at2"/>
<dbReference type="PANTHER" id="PTHR37950:SF1">
    <property type="entry name" value="4-HYDROXYPHENYLACETATE CATABOLISM PROTEIN"/>
    <property type="match status" value="1"/>
</dbReference>
<dbReference type="SUPFAM" id="SSF55331">
    <property type="entry name" value="Tautomerase/MIF"/>
    <property type="match status" value="1"/>
</dbReference>
<dbReference type="Gene3D" id="3.30.429.10">
    <property type="entry name" value="Macrophage Migration Inhibitory Factor"/>
    <property type="match status" value="1"/>
</dbReference>
<feature type="region of interest" description="Disordered" evidence="1">
    <location>
        <begin position="115"/>
        <end position="135"/>
    </location>
</feature>
<dbReference type="Pfam" id="PF02962">
    <property type="entry name" value="CHMI"/>
    <property type="match status" value="1"/>
</dbReference>
<dbReference type="PANTHER" id="PTHR37950">
    <property type="entry name" value="4-HYDROXYPHENYLACETATE CATABOLISM PROTEIN"/>
    <property type="match status" value="1"/>
</dbReference>